<dbReference type="Pfam" id="PF00079">
    <property type="entry name" value="Serpin"/>
    <property type="match status" value="1"/>
</dbReference>
<comment type="similarity">
    <text evidence="1">Belongs to the serpin family.</text>
</comment>
<keyword evidence="4" id="KW-1185">Reference proteome</keyword>
<dbReference type="EMBL" id="BTSX01000003">
    <property type="protein sequence ID" value="GMS87604.1"/>
    <property type="molecule type" value="Genomic_DNA"/>
</dbReference>
<dbReference type="InterPro" id="IPR000215">
    <property type="entry name" value="Serpin_fam"/>
</dbReference>
<dbReference type="PANTHER" id="PTHR11461:SF211">
    <property type="entry name" value="GH10112P-RELATED"/>
    <property type="match status" value="1"/>
</dbReference>
<comment type="caution">
    <text evidence="3">The sequence shown here is derived from an EMBL/GenBank/DDBJ whole genome shotgun (WGS) entry which is preliminary data.</text>
</comment>
<sequence length="100" mass="10905">FKDGAAAARRVNSFVSENTGGMIPNLIDSGAFDNAEAMLISGVYFKGDWETPFEKNLTEEKTFHGISGSLGSQLDTVIMKTVLFDSATLPYLHTLNSDRQ</sequence>
<evidence type="ECO:0000256" key="1">
    <source>
        <dbReference type="ARBA" id="ARBA00009500"/>
    </source>
</evidence>
<dbReference type="InterPro" id="IPR023796">
    <property type="entry name" value="Serpin_dom"/>
</dbReference>
<feature type="non-terminal residue" evidence="3">
    <location>
        <position position="100"/>
    </location>
</feature>
<dbReference type="Proteomes" id="UP001432027">
    <property type="component" value="Unassembled WGS sequence"/>
</dbReference>
<dbReference type="InterPro" id="IPR042178">
    <property type="entry name" value="Serpin_sf_1"/>
</dbReference>
<proteinExistence type="inferred from homology"/>
<evidence type="ECO:0000313" key="4">
    <source>
        <dbReference type="Proteomes" id="UP001432027"/>
    </source>
</evidence>
<evidence type="ECO:0000313" key="3">
    <source>
        <dbReference type="EMBL" id="GMS87604.1"/>
    </source>
</evidence>
<accession>A0AAV5SXG6</accession>
<dbReference type="PANTHER" id="PTHR11461">
    <property type="entry name" value="SERINE PROTEASE INHIBITOR, SERPIN"/>
    <property type="match status" value="1"/>
</dbReference>
<feature type="non-terminal residue" evidence="3">
    <location>
        <position position="1"/>
    </location>
</feature>
<evidence type="ECO:0000259" key="2">
    <source>
        <dbReference type="Pfam" id="PF00079"/>
    </source>
</evidence>
<dbReference type="AlphaFoldDB" id="A0AAV5SXG6"/>
<organism evidence="3 4">
    <name type="scientific">Pristionchus entomophagus</name>
    <dbReference type="NCBI Taxonomy" id="358040"/>
    <lineage>
        <taxon>Eukaryota</taxon>
        <taxon>Metazoa</taxon>
        <taxon>Ecdysozoa</taxon>
        <taxon>Nematoda</taxon>
        <taxon>Chromadorea</taxon>
        <taxon>Rhabditida</taxon>
        <taxon>Rhabditina</taxon>
        <taxon>Diplogasteromorpha</taxon>
        <taxon>Diplogasteroidea</taxon>
        <taxon>Neodiplogasteridae</taxon>
        <taxon>Pristionchus</taxon>
    </lineage>
</organism>
<dbReference type="Gene3D" id="2.30.39.10">
    <property type="entry name" value="Alpha-1-antitrypsin, domain 1"/>
    <property type="match status" value="1"/>
</dbReference>
<dbReference type="SUPFAM" id="SSF56574">
    <property type="entry name" value="Serpins"/>
    <property type="match status" value="1"/>
</dbReference>
<protein>
    <recommendedName>
        <fullName evidence="2">Serpin domain-containing protein</fullName>
    </recommendedName>
</protein>
<dbReference type="InterPro" id="IPR042185">
    <property type="entry name" value="Serpin_sf_2"/>
</dbReference>
<dbReference type="GO" id="GO:0004867">
    <property type="term" value="F:serine-type endopeptidase inhibitor activity"/>
    <property type="evidence" value="ECO:0007669"/>
    <property type="project" value="InterPro"/>
</dbReference>
<feature type="domain" description="Serpin" evidence="2">
    <location>
        <begin position="1"/>
        <end position="68"/>
    </location>
</feature>
<dbReference type="Gene3D" id="3.30.497.10">
    <property type="entry name" value="Antithrombin, subunit I, domain 2"/>
    <property type="match status" value="1"/>
</dbReference>
<gene>
    <name evidence="3" type="ORF">PENTCL1PPCAC_9779</name>
</gene>
<dbReference type="GO" id="GO:0005615">
    <property type="term" value="C:extracellular space"/>
    <property type="evidence" value="ECO:0007669"/>
    <property type="project" value="InterPro"/>
</dbReference>
<reference evidence="3" key="1">
    <citation type="submission" date="2023-10" db="EMBL/GenBank/DDBJ databases">
        <title>Genome assembly of Pristionchus species.</title>
        <authorList>
            <person name="Yoshida K."/>
            <person name="Sommer R.J."/>
        </authorList>
    </citation>
    <scope>NUCLEOTIDE SEQUENCE</scope>
    <source>
        <strain evidence="3">RS0144</strain>
    </source>
</reference>
<dbReference type="InterPro" id="IPR036186">
    <property type="entry name" value="Serpin_sf"/>
</dbReference>
<name>A0AAV5SXG6_9BILA</name>